<dbReference type="PROSITE" id="PS51257">
    <property type="entry name" value="PROKAR_LIPOPROTEIN"/>
    <property type="match status" value="1"/>
</dbReference>
<dbReference type="RefSeq" id="WP_344325876.1">
    <property type="nucleotide sequence ID" value="NZ_BAAAPY010000003.1"/>
</dbReference>
<protein>
    <submittedName>
        <fullName evidence="7">ABC transporter substrate-binding protein</fullName>
    </submittedName>
</protein>
<dbReference type="Proteomes" id="UP001501480">
    <property type="component" value="Unassembled WGS sequence"/>
</dbReference>
<sequence length="504" mass="53986">MTLRTRRGAMLVAALLTVLTACGGGGDSNGSDRALRVAAAADASSLDPIRGNAGTDHVLLYPMYDTLVSIDAGLEPQPGLAESWEQVSPTELTMQLREGVTFHDGEPFDAEAVKYNIERAKGEGSNIQADVAAVESVRVDDPMTVTFELGRPDASLLLVLADRAGMMVSPAAAEAAGGDLSTSPVGAGGWEFQEWRRGSVLRVARYDDYWDESAERVASIDMNIIPDPTTRATSLRSGQQDIALEVAPSDAGSLEDASGVDLDQSPRVNLHQVYLNRGSDELGDPEVRRALSLAIDRDNLLESAFFGRGSVAHGALPNDYWAEAPSSVRYDHDPAEAQRLLEEAGASDLSFDMIANADSATVRVAEILKEQWAAVGVTVNILPREVVQATNDYFNDRRAPALLSMWTGRPDPAMTYTLMFSAEGYFNTSDEATPGLEEAVARADVSTDPAERKPGMDEAAEAVFEDTPFLPLAFADSLIGLREDVDGFESNLLGKPKFIGVTLG</sequence>
<comment type="subcellular location">
    <subcellularLocation>
        <location evidence="1">Cell envelope</location>
    </subcellularLocation>
</comment>
<dbReference type="Gene3D" id="3.10.105.10">
    <property type="entry name" value="Dipeptide-binding Protein, Domain 3"/>
    <property type="match status" value="1"/>
</dbReference>
<accession>A0ABN2VXZ0</accession>
<evidence type="ECO:0000256" key="3">
    <source>
        <dbReference type="ARBA" id="ARBA00022448"/>
    </source>
</evidence>
<proteinExistence type="inferred from homology"/>
<dbReference type="SUPFAM" id="SSF53850">
    <property type="entry name" value="Periplasmic binding protein-like II"/>
    <property type="match status" value="1"/>
</dbReference>
<evidence type="ECO:0000256" key="5">
    <source>
        <dbReference type="SAM" id="SignalP"/>
    </source>
</evidence>
<dbReference type="Gene3D" id="3.90.76.10">
    <property type="entry name" value="Dipeptide-binding Protein, Domain 1"/>
    <property type="match status" value="1"/>
</dbReference>
<evidence type="ECO:0000313" key="7">
    <source>
        <dbReference type="EMBL" id="GAA2074715.1"/>
    </source>
</evidence>
<keyword evidence="8" id="KW-1185">Reference proteome</keyword>
<gene>
    <name evidence="7" type="ORF">GCM10009821_12010</name>
</gene>
<dbReference type="Pfam" id="PF00496">
    <property type="entry name" value="SBP_bac_5"/>
    <property type="match status" value="1"/>
</dbReference>
<keyword evidence="4 5" id="KW-0732">Signal</keyword>
<dbReference type="EMBL" id="BAAAPY010000003">
    <property type="protein sequence ID" value="GAA2074715.1"/>
    <property type="molecule type" value="Genomic_DNA"/>
</dbReference>
<dbReference type="InterPro" id="IPR030678">
    <property type="entry name" value="Peptide/Ni-bd"/>
</dbReference>
<comment type="caution">
    <text evidence="7">The sequence shown here is derived from an EMBL/GenBank/DDBJ whole genome shotgun (WGS) entry which is preliminary data.</text>
</comment>
<reference evidence="7 8" key="1">
    <citation type="journal article" date="2019" name="Int. J. Syst. Evol. Microbiol.">
        <title>The Global Catalogue of Microorganisms (GCM) 10K type strain sequencing project: providing services to taxonomists for standard genome sequencing and annotation.</title>
        <authorList>
            <consortium name="The Broad Institute Genomics Platform"/>
            <consortium name="The Broad Institute Genome Sequencing Center for Infectious Disease"/>
            <person name="Wu L."/>
            <person name="Ma J."/>
        </authorList>
    </citation>
    <scope>NUCLEOTIDE SEQUENCE [LARGE SCALE GENOMIC DNA]</scope>
    <source>
        <strain evidence="7 8">JCM 15749</strain>
    </source>
</reference>
<feature type="signal peptide" evidence="5">
    <location>
        <begin position="1"/>
        <end position="23"/>
    </location>
</feature>
<organism evidence="7 8">
    <name type="scientific">Aeromicrobium halocynthiae</name>
    <dbReference type="NCBI Taxonomy" id="560557"/>
    <lineage>
        <taxon>Bacteria</taxon>
        <taxon>Bacillati</taxon>
        <taxon>Actinomycetota</taxon>
        <taxon>Actinomycetes</taxon>
        <taxon>Propionibacteriales</taxon>
        <taxon>Nocardioidaceae</taxon>
        <taxon>Aeromicrobium</taxon>
    </lineage>
</organism>
<dbReference type="InterPro" id="IPR039424">
    <property type="entry name" value="SBP_5"/>
</dbReference>
<dbReference type="PANTHER" id="PTHR30290:SF10">
    <property type="entry name" value="PERIPLASMIC OLIGOPEPTIDE-BINDING PROTEIN-RELATED"/>
    <property type="match status" value="1"/>
</dbReference>
<evidence type="ECO:0000259" key="6">
    <source>
        <dbReference type="Pfam" id="PF00496"/>
    </source>
</evidence>
<dbReference type="InterPro" id="IPR000914">
    <property type="entry name" value="SBP_5_dom"/>
</dbReference>
<evidence type="ECO:0000256" key="4">
    <source>
        <dbReference type="ARBA" id="ARBA00022729"/>
    </source>
</evidence>
<dbReference type="PANTHER" id="PTHR30290">
    <property type="entry name" value="PERIPLASMIC BINDING COMPONENT OF ABC TRANSPORTER"/>
    <property type="match status" value="1"/>
</dbReference>
<keyword evidence="3" id="KW-0813">Transport</keyword>
<comment type="similarity">
    <text evidence="2">Belongs to the bacterial solute-binding protein 5 family.</text>
</comment>
<evidence type="ECO:0000256" key="1">
    <source>
        <dbReference type="ARBA" id="ARBA00004196"/>
    </source>
</evidence>
<name>A0ABN2VXZ0_9ACTN</name>
<evidence type="ECO:0000256" key="2">
    <source>
        <dbReference type="ARBA" id="ARBA00005695"/>
    </source>
</evidence>
<dbReference type="PIRSF" id="PIRSF002741">
    <property type="entry name" value="MppA"/>
    <property type="match status" value="1"/>
</dbReference>
<feature type="domain" description="Solute-binding protein family 5" evidence="6">
    <location>
        <begin position="75"/>
        <end position="424"/>
    </location>
</feature>
<feature type="chain" id="PRO_5047121145" evidence="5">
    <location>
        <begin position="24"/>
        <end position="504"/>
    </location>
</feature>
<dbReference type="Gene3D" id="3.40.190.10">
    <property type="entry name" value="Periplasmic binding protein-like II"/>
    <property type="match status" value="1"/>
</dbReference>
<evidence type="ECO:0000313" key="8">
    <source>
        <dbReference type="Proteomes" id="UP001501480"/>
    </source>
</evidence>